<dbReference type="EMBL" id="CAJNOJ010000100">
    <property type="protein sequence ID" value="CAF1109141.1"/>
    <property type="molecule type" value="Genomic_DNA"/>
</dbReference>
<sequence length="79" mass="9168">MEDDQSINKTDDYDVVKMDNILDGNDPGYGLMHVDDDENSAPRKSMFRIRRNPTWDPSMGFVHLGRGHSSANNRYEYRC</sequence>
<name>A0A814PQP5_ADIRI</name>
<accession>A0A814PQP5</accession>
<protein>
    <submittedName>
        <fullName evidence="1">Uncharacterized protein</fullName>
    </submittedName>
</protein>
<evidence type="ECO:0000313" key="1">
    <source>
        <dbReference type="EMBL" id="CAF1109141.1"/>
    </source>
</evidence>
<comment type="caution">
    <text evidence="1">The sequence shown here is derived from an EMBL/GenBank/DDBJ whole genome shotgun (WGS) entry which is preliminary data.</text>
</comment>
<gene>
    <name evidence="1" type="ORF">EDS130_LOCUS20410</name>
</gene>
<dbReference type="AlphaFoldDB" id="A0A814PQP5"/>
<reference evidence="1" key="1">
    <citation type="submission" date="2021-02" db="EMBL/GenBank/DDBJ databases">
        <authorList>
            <person name="Nowell W R."/>
        </authorList>
    </citation>
    <scope>NUCLEOTIDE SEQUENCE</scope>
</reference>
<dbReference type="Proteomes" id="UP000663852">
    <property type="component" value="Unassembled WGS sequence"/>
</dbReference>
<organism evidence="1 2">
    <name type="scientific">Adineta ricciae</name>
    <name type="common">Rotifer</name>
    <dbReference type="NCBI Taxonomy" id="249248"/>
    <lineage>
        <taxon>Eukaryota</taxon>
        <taxon>Metazoa</taxon>
        <taxon>Spiralia</taxon>
        <taxon>Gnathifera</taxon>
        <taxon>Rotifera</taxon>
        <taxon>Eurotatoria</taxon>
        <taxon>Bdelloidea</taxon>
        <taxon>Adinetida</taxon>
        <taxon>Adinetidae</taxon>
        <taxon>Adineta</taxon>
    </lineage>
</organism>
<evidence type="ECO:0000313" key="2">
    <source>
        <dbReference type="Proteomes" id="UP000663852"/>
    </source>
</evidence>
<proteinExistence type="predicted"/>